<evidence type="ECO:0000313" key="1">
    <source>
        <dbReference type="EMBL" id="GAG45141.1"/>
    </source>
</evidence>
<accession>X0Z9J4</accession>
<reference evidence="1" key="1">
    <citation type="journal article" date="2014" name="Front. Microbiol.">
        <title>High frequency of phylogenetically diverse reductive dehalogenase-homologous genes in deep subseafloor sedimentary metagenomes.</title>
        <authorList>
            <person name="Kawai M."/>
            <person name="Futagami T."/>
            <person name="Toyoda A."/>
            <person name="Takaki Y."/>
            <person name="Nishi S."/>
            <person name="Hori S."/>
            <person name="Arai W."/>
            <person name="Tsubouchi T."/>
            <person name="Morono Y."/>
            <person name="Uchiyama I."/>
            <person name="Ito T."/>
            <person name="Fujiyama A."/>
            <person name="Inagaki F."/>
            <person name="Takami H."/>
        </authorList>
    </citation>
    <scope>NUCLEOTIDE SEQUENCE</scope>
    <source>
        <strain evidence="1">Expedition CK06-06</strain>
    </source>
</reference>
<organism evidence="1">
    <name type="scientific">marine sediment metagenome</name>
    <dbReference type="NCBI Taxonomy" id="412755"/>
    <lineage>
        <taxon>unclassified sequences</taxon>
        <taxon>metagenomes</taxon>
        <taxon>ecological metagenomes</taxon>
    </lineage>
</organism>
<name>X0Z9J4_9ZZZZ</name>
<comment type="caution">
    <text evidence="1">The sequence shown here is derived from an EMBL/GenBank/DDBJ whole genome shotgun (WGS) entry which is preliminary data.</text>
</comment>
<gene>
    <name evidence="1" type="ORF">S01H1_84861</name>
</gene>
<dbReference type="EMBL" id="BARS01058065">
    <property type="protein sequence ID" value="GAG45141.1"/>
    <property type="molecule type" value="Genomic_DNA"/>
</dbReference>
<sequence>LHCVRYNRKFIEQLYKEHGFVVERFEYGEETEGQSAYYLSKAGR</sequence>
<proteinExistence type="predicted"/>
<feature type="non-terminal residue" evidence="1">
    <location>
        <position position="1"/>
    </location>
</feature>
<protein>
    <recommendedName>
        <fullName evidence="2">GNAT family N-acetyltransferase</fullName>
    </recommendedName>
</protein>
<evidence type="ECO:0008006" key="2">
    <source>
        <dbReference type="Google" id="ProtNLM"/>
    </source>
</evidence>
<dbReference type="AlphaFoldDB" id="X0Z9J4"/>